<evidence type="ECO:0000256" key="3">
    <source>
        <dbReference type="SAM" id="MobiDB-lite"/>
    </source>
</evidence>
<dbReference type="GO" id="GO:0005886">
    <property type="term" value="C:plasma membrane"/>
    <property type="evidence" value="ECO:0007669"/>
    <property type="project" value="TreeGrafter"/>
</dbReference>
<dbReference type="InterPro" id="IPR029016">
    <property type="entry name" value="GAF-like_dom_sf"/>
</dbReference>
<dbReference type="GO" id="GO:0007165">
    <property type="term" value="P:signal transduction"/>
    <property type="evidence" value="ECO:0007669"/>
    <property type="project" value="InterPro"/>
</dbReference>
<name>A0A286NUS6_9BACT</name>
<dbReference type="PROSITE" id="PS50887">
    <property type="entry name" value="GGDEF"/>
    <property type="match status" value="1"/>
</dbReference>
<dbReference type="EMBL" id="CP022163">
    <property type="protein sequence ID" value="ATB26745.1"/>
    <property type="molecule type" value="Genomic_DNA"/>
</dbReference>
<dbReference type="SMART" id="SM00065">
    <property type="entry name" value="GAF"/>
    <property type="match status" value="1"/>
</dbReference>
<feature type="compositionally biased region" description="Basic and acidic residues" evidence="3">
    <location>
        <begin position="597"/>
        <end position="609"/>
    </location>
</feature>
<dbReference type="Pfam" id="PF00672">
    <property type="entry name" value="HAMP"/>
    <property type="match status" value="1"/>
</dbReference>
<comment type="catalytic activity">
    <reaction evidence="2">
        <text>2 GTP = 3',3'-c-di-GMP + 2 diphosphate</text>
        <dbReference type="Rhea" id="RHEA:24898"/>
        <dbReference type="ChEBI" id="CHEBI:33019"/>
        <dbReference type="ChEBI" id="CHEBI:37565"/>
        <dbReference type="ChEBI" id="CHEBI:58805"/>
        <dbReference type="EC" id="2.7.7.65"/>
    </reaction>
</comment>
<dbReference type="CDD" id="cd06225">
    <property type="entry name" value="HAMP"/>
    <property type="match status" value="1"/>
</dbReference>
<dbReference type="SUPFAM" id="SSF55073">
    <property type="entry name" value="Nucleotide cyclase"/>
    <property type="match status" value="1"/>
</dbReference>
<dbReference type="SUPFAM" id="SSF158472">
    <property type="entry name" value="HAMP domain-like"/>
    <property type="match status" value="1"/>
</dbReference>
<protein>
    <recommendedName>
        <fullName evidence="1">diguanylate cyclase</fullName>
        <ecNumber evidence="1">2.7.7.65</ecNumber>
    </recommendedName>
</protein>
<dbReference type="GO" id="GO:0052621">
    <property type="term" value="F:diguanylate cyclase activity"/>
    <property type="evidence" value="ECO:0007669"/>
    <property type="project" value="UniProtKB-EC"/>
</dbReference>
<dbReference type="InterPro" id="IPR050469">
    <property type="entry name" value="Diguanylate_Cyclase"/>
</dbReference>
<dbReference type="EC" id="2.7.7.65" evidence="1"/>
<evidence type="ECO:0000259" key="6">
    <source>
        <dbReference type="PROSITE" id="PS50887"/>
    </source>
</evidence>
<feature type="domain" description="GGDEF" evidence="6">
    <location>
        <begin position="457"/>
        <end position="592"/>
    </location>
</feature>
<reference evidence="7 8" key="1">
    <citation type="submission" date="2017-06" db="EMBL/GenBank/DDBJ databases">
        <authorList>
            <person name="Kim H.J."/>
            <person name="Triplett B.A."/>
        </authorList>
    </citation>
    <scope>NUCLEOTIDE SEQUENCE [LARGE SCALE GENOMIC DNA]</scope>
    <source>
        <strain evidence="7 8">DSM 14713</strain>
    </source>
</reference>
<evidence type="ECO:0000259" key="5">
    <source>
        <dbReference type="PROSITE" id="PS50885"/>
    </source>
</evidence>
<keyword evidence="4" id="KW-0472">Membrane</keyword>
<keyword evidence="4" id="KW-0812">Transmembrane</keyword>
<keyword evidence="8" id="KW-1185">Reference proteome</keyword>
<proteinExistence type="predicted"/>
<dbReference type="Gene3D" id="3.30.450.40">
    <property type="match status" value="1"/>
</dbReference>
<dbReference type="GO" id="GO:1902201">
    <property type="term" value="P:negative regulation of bacterial-type flagellum-dependent cell motility"/>
    <property type="evidence" value="ECO:0007669"/>
    <property type="project" value="TreeGrafter"/>
</dbReference>
<dbReference type="PANTHER" id="PTHR45138:SF9">
    <property type="entry name" value="DIGUANYLATE CYCLASE DGCM-RELATED"/>
    <property type="match status" value="1"/>
</dbReference>
<dbReference type="Proteomes" id="UP000217289">
    <property type="component" value="Chromosome"/>
</dbReference>
<dbReference type="GO" id="GO:0043709">
    <property type="term" value="P:cell adhesion involved in single-species biofilm formation"/>
    <property type="evidence" value="ECO:0007669"/>
    <property type="project" value="TreeGrafter"/>
</dbReference>
<dbReference type="InterPro" id="IPR003018">
    <property type="entry name" value="GAF"/>
</dbReference>
<dbReference type="AlphaFoldDB" id="A0A286NUS6"/>
<dbReference type="SMART" id="SM00267">
    <property type="entry name" value="GGDEF"/>
    <property type="match status" value="1"/>
</dbReference>
<dbReference type="CDD" id="cd01949">
    <property type="entry name" value="GGDEF"/>
    <property type="match status" value="1"/>
</dbReference>
<dbReference type="Pfam" id="PF00990">
    <property type="entry name" value="GGDEF"/>
    <property type="match status" value="1"/>
</dbReference>
<dbReference type="InterPro" id="IPR003660">
    <property type="entry name" value="HAMP_dom"/>
</dbReference>
<dbReference type="KEGG" id="mbd:MEBOL_000179"/>
<evidence type="ECO:0000256" key="2">
    <source>
        <dbReference type="ARBA" id="ARBA00034247"/>
    </source>
</evidence>
<dbReference type="FunFam" id="3.30.70.270:FF:000001">
    <property type="entry name" value="Diguanylate cyclase domain protein"/>
    <property type="match status" value="1"/>
</dbReference>
<dbReference type="PROSITE" id="PS50885">
    <property type="entry name" value="HAMP"/>
    <property type="match status" value="1"/>
</dbReference>
<evidence type="ECO:0000313" key="8">
    <source>
        <dbReference type="Proteomes" id="UP000217289"/>
    </source>
</evidence>
<keyword evidence="4" id="KW-1133">Transmembrane helix</keyword>
<sequence>MPGLLAALLGLGHFWREARLATRDATHDEALVLAEFLGAAFRLPTPAGAPPHSPVAALLGAPSRLIDSTAELNVLSPDGHIRWSPRPREVGQRHPAAALLTQPGPQWARSDAHQTEVLRPLGDTSCEGCHPGAGEKPVGMLHLRVAEPLVHRELTDALGGALVAVLVLGIILILAIGVSLHFFLTRPLRRLTAAMRRAEEGDLLVRAEAGGTDELARLGSAFNAMLARLTSMKVEEIDTHRDLQVTKSKLSAKEELEERMADLALLFDVAHSLNSTLELSELLTRITQLVPERLHIPDFSIMLVNADGQLEVKSTFPADPKLEGVAFQVGEGCCGRAAATQRGVYVPDVAEPSSGFTQRGLRPEPDQGAMLCVPMVHTNSVLGVLNFRRPEVASFAPEELELLTAVADQVATAVKNALLHTEAVRLTLTDPLTGVPNRRHLFSRLELEVARSQRFGTPMSILMVDIDHFKKLNDAEGHRAGDEALRRVCDTLRGRVRKVDTLARYGGEEFMLVLSNVSKEDAFDVAEKLRRAVAESPLLAAPTQPGGHITVSIGVATLPTDAPAQDTVVDCADAALYASKRGGRNRVTSYAPGMEVHPNRERGLSKPHDPSAAQVAKA</sequence>
<dbReference type="Gene3D" id="3.30.70.270">
    <property type="match status" value="1"/>
</dbReference>
<accession>A0A286NUS6</accession>
<gene>
    <name evidence="7" type="ORF">MEBOL_000179</name>
</gene>
<dbReference type="InterPro" id="IPR000160">
    <property type="entry name" value="GGDEF_dom"/>
</dbReference>
<feature type="region of interest" description="Disordered" evidence="3">
    <location>
        <begin position="588"/>
        <end position="618"/>
    </location>
</feature>
<dbReference type="Gene3D" id="6.10.340.10">
    <property type="match status" value="1"/>
</dbReference>
<dbReference type="InterPro" id="IPR043128">
    <property type="entry name" value="Rev_trsase/Diguanyl_cyclase"/>
</dbReference>
<organism evidence="7 8">
    <name type="scientific">Melittangium boletus DSM 14713</name>
    <dbReference type="NCBI Taxonomy" id="1294270"/>
    <lineage>
        <taxon>Bacteria</taxon>
        <taxon>Pseudomonadati</taxon>
        <taxon>Myxococcota</taxon>
        <taxon>Myxococcia</taxon>
        <taxon>Myxococcales</taxon>
        <taxon>Cystobacterineae</taxon>
        <taxon>Archangiaceae</taxon>
        <taxon>Melittangium</taxon>
    </lineage>
</organism>
<dbReference type="Pfam" id="PF01590">
    <property type="entry name" value="GAF"/>
    <property type="match status" value="1"/>
</dbReference>
<dbReference type="NCBIfam" id="TIGR00254">
    <property type="entry name" value="GGDEF"/>
    <property type="match status" value="1"/>
</dbReference>
<evidence type="ECO:0000313" key="7">
    <source>
        <dbReference type="EMBL" id="ATB26745.1"/>
    </source>
</evidence>
<dbReference type="SUPFAM" id="SSF55781">
    <property type="entry name" value="GAF domain-like"/>
    <property type="match status" value="1"/>
</dbReference>
<evidence type="ECO:0000256" key="4">
    <source>
        <dbReference type="SAM" id="Phobius"/>
    </source>
</evidence>
<feature type="transmembrane region" description="Helical" evidence="4">
    <location>
        <begin position="157"/>
        <end position="184"/>
    </location>
</feature>
<dbReference type="SMART" id="SM00304">
    <property type="entry name" value="HAMP"/>
    <property type="match status" value="1"/>
</dbReference>
<evidence type="ECO:0000256" key="1">
    <source>
        <dbReference type="ARBA" id="ARBA00012528"/>
    </source>
</evidence>
<dbReference type="PANTHER" id="PTHR45138">
    <property type="entry name" value="REGULATORY COMPONENTS OF SENSORY TRANSDUCTION SYSTEM"/>
    <property type="match status" value="1"/>
</dbReference>
<dbReference type="InterPro" id="IPR029787">
    <property type="entry name" value="Nucleotide_cyclase"/>
</dbReference>
<feature type="domain" description="HAMP" evidence="5">
    <location>
        <begin position="182"/>
        <end position="234"/>
    </location>
</feature>